<keyword evidence="3" id="KW-1185">Reference proteome</keyword>
<reference evidence="2" key="1">
    <citation type="submission" date="2021-02" db="EMBL/GenBank/DDBJ databases">
        <authorList>
            <person name="Nowell W R."/>
        </authorList>
    </citation>
    <scope>NUCLEOTIDE SEQUENCE</scope>
</reference>
<dbReference type="Proteomes" id="UP000663873">
    <property type="component" value="Unassembled WGS sequence"/>
</dbReference>
<keyword evidence="1" id="KW-0472">Membrane</keyword>
<keyword evidence="1" id="KW-1133">Transmembrane helix</keyword>
<accession>A0A820NVP6</accession>
<gene>
    <name evidence="2" type="ORF">UJA718_LOCUS18509</name>
</gene>
<sequence>AMQYQLLTGLSGSILFLATLKFQSYLIVQLWSNQILLPIIAGIFIYISTVHLIPEVIGSDYGMKKTILKVNAFIL</sequence>
<protein>
    <submittedName>
        <fullName evidence="2">Uncharacterized protein</fullName>
    </submittedName>
</protein>
<evidence type="ECO:0000313" key="2">
    <source>
        <dbReference type="EMBL" id="CAF4392359.1"/>
    </source>
</evidence>
<organism evidence="2 3">
    <name type="scientific">Rotaria socialis</name>
    <dbReference type="NCBI Taxonomy" id="392032"/>
    <lineage>
        <taxon>Eukaryota</taxon>
        <taxon>Metazoa</taxon>
        <taxon>Spiralia</taxon>
        <taxon>Gnathifera</taxon>
        <taxon>Rotifera</taxon>
        <taxon>Eurotatoria</taxon>
        <taxon>Bdelloidea</taxon>
        <taxon>Philodinida</taxon>
        <taxon>Philodinidae</taxon>
        <taxon>Rotaria</taxon>
    </lineage>
</organism>
<proteinExistence type="predicted"/>
<evidence type="ECO:0000256" key="1">
    <source>
        <dbReference type="SAM" id="Phobius"/>
    </source>
</evidence>
<feature type="transmembrane region" description="Helical" evidence="1">
    <location>
        <begin position="35"/>
        <end position="53"/>
    </location>
</feature>
<comment type="caution">
    <text evidence="2">The sequence shown here is derived from an EMBL/GenBank/DDBJ whole genome shotgun (WGS) entry which is preliminary data.</text>
</comment>
<feature type="transmembrane region" description="Helical" evidence="1">
    <location>
        <begin position="6"/>
        <end position="28"/>
    </location>
</feature>
<dbReference type="AlphaFoldDB" id="A0A820NVP6"/>
<feature type="non-terminal residue" evidence="2">
    <location>
        <position position="1"/>
    </location>
</feature>
<name>A0A820NVP6_9BILA</name>
<keyword evidence="1" id="KW-0812">Transmembrane</keyword>
<dbReference type="EMBL" id="CAJOBP010003155">
    <property type="protein sequence ID" value="CAF4392359.1"/>
    <property type="molecule type" value="Genomic_DNA"/>
</dbReference>
<evidence type="ECO:0000313" key="3">
    <source>
        <dbReference type="Proteomes" id="UP000663873"/>
    </source>
</evidence>